<evidence type="ECO:0000313" key="2">
    <source>
        <dbReference type="EMBL" id="EEG31244.1"/>
    </source>
</evidence>
<sequence>MIVFAVAVSTELISLQVSIASKKRENETMEQKVAQQMKENEELQALIDGGMDPAYAERIAREKLGYVAPNERVFVDVNGE</sequence>
<name>C0EBG8_9FIRM</name>
<proteinExistence type="predicted"/>
<evidence type="ECO:0000256" key="1">
    <source>
        <dbReference type="SAM" id="Coils"/>
    </source>
</evidence>
<protein>
    <submittedName>
        <fullName evidence="2">Septum formation initiator</fullName>
    </submittedName>
</protein>
<dbReference type="Pfam" id="PF04977">
    <property type="entry name" value="DivIC"/>
    <property type="match status" value="1"/>
</dbReference>
<comment type="caution">
    <text evidence="2">The sequence shown here is derived from an EMBL/GenBank/DDBJ whole genome shotgun (WGS) entry which is preliminary data.</text>
</comment>
<accession>C0EBG8</accession>
<dbReference type="eggNOG" id="COG2919">
    <property type="taxonomic scope" value="Bacteria"/>
</dbReference>
<dbReference type="Proteomes" id="UP000003340">
    <property type="component" value="Unassembled WGS sequence"/>
</dbReference>
<keyword evidence="3" id="KW-1185">Reference proteome</keyword>
<dbReference type="STRING" id="537013.CLOSTMETH_01186"/>
<dbReference type="AlphaFoldDB" id="C0EBG8"/>
<dbReference type="EMBL" id="ACEC01000041">
    <property type="protein sequence ID" value="EEG31244.1"/>
    <property type="molecule type" value="Genomic_DNA"/>
</dbReference>
<gene>
    <name evidence="2" type="ORF">CLOSTMETH_01186</name>
</gene>
<keyword evidence="1" id="KW-0175">Coiled coil</keyword>
<feature type="coiled-coil region" evidence="1">
    <location>
        <begin position="12"/>
        <end position="46"/>
    </location>
</feature>
<reference evidence="2 3" key="2">
    <citation type="submission" date="2009-02" db="EMBL/GenBank/DDBJ databases">
        <title>Draft genome sequence of Clostridium methylpentosum (DSM 5476).</title>
        <authorList>
            <person name="Sudarsanam P."/>
            <person name="Ley R."/>
            <person name="Guruge J."/>
            <person name="Turnbaugh P.J."/>
            <person name="Mahowald M."/>
            <person name="Liep D."/>
            <person name="Gordon J."/>
        </authorList>
    </citation>
    <scope>NUCLEOTIDE SEQUENCE [LARGE SCALE GENOMIC DNA]</scope>
    <source>
        <strain evidence="2 3">DSM 5476</strain>
    </source>
</reference>
<organism evidence="2 3">
    <name type="scientific">[Clostridium] methylpentosum DSM 5476</name>
    <dbReference type="NCBI Taxonomy" id="537013"/>
    <lineage>
        <taxon>Bacteria</taxon>
        <taxon>Bacillati</taxon>
        <taxon>Bacillota</taxon>
        <taxon>Clostridia</taxon>
        <taxon>Eubacteriales</taxon>
        <taxon>Oscillospiraceae</taxon>
        <taxon>Oscillospiraceae incertae sedis</taxon>
    </lineage>
</organism>
<dbReference type="InterPro" id="IPR007060">
    <property type="entry name" value="FtsL/DivIC"/>
</dbReference>
<dbReference type="HOGENOM" id="CLU_134863_4_3_9"/>
<evidence type="ECO:0000313" key="3">
    <source>
        <dbReference type="Proteomes" id="UP000003340"/>
    </source>
</evidence>
<reference evidence="2 3" key="1">
    <citation type="submission" date="2009-01" db="EMBL/GenBank/DDBJ databases">
        <authorList>
            <person name="Fulton L."/>
            <person name="Clifton S."/>
            <person name="Fulton B."/>
            <person name="Xu J."/>
            <person name="Minx P."/>
            <person name="Pepin K.H."/>
            <person name="Johnson M."/>
            <person name="Bhonagiri V."/>
            <person name="Nash W.E."/>
            <person name="Mardis E.R."/>
            <person name="Wilson R.K."/>
        </authorList>
    </citation>
    <scope>NUCLEOTIDE SEQUENCE [LARGE SCALE GENOMIC DNA]</scope>
    <source>
        <strain evidence="2 3">DSM 5476</strain>
    </source>
</reference>